<evidence type="ECO:0000313" key="7">
    <source>
        <dbReference type="Proteomes" id="UP000085678"/>
    </source>
</evidence>
<dbReference type="Proteomes" id="UP000085678">
    <property type="component" value="Unplaced"/>
</dbReference>
<dbReference type="Pfam" id="PF04142">
    <property type="entry name" value="Nuc_sug_transp"/>
    <property type="match status" value="1"/>
</dbReference>
<dbReference type="OMA" id="SSCVVMI"/>
<evidence type="ECO:0000256" key="1">
    <source>
        <dbReference type="ARBA" id="ARBA00004141"/>
    </source>
</evidence>
<dbReference type="KEGG" id="lak:106178140"/>
<gene>
    <name evidence="8" type="primary">LOC106178140</name>
</gene>
<feature type="transmembrane region" description="Helical" evidence="6">
    <location>
        <begin position="65"/>
        <end position="87"/>
    </location>
</feature>
<dbReference type="STRING" id="7574.A0A1S3K2N4"/>
<evidence type="ECO:0000313" key="8">
    <source>
        <dbReference type="RefSeq" id="XP_013416659.1"/>
    </source>
</evidence>
<name>A0A1S3K2N4_LINAN</name>
<dbReference type="RefSeq" id="XP_013416659.1">
    <property type="nucleotide sequence ID" value="XM_013561205.1"/>
</dbReference>
<dbReference type="AlphaFoldDB" id="A0A1S3K2N4"/>
<evidence type="ECO:0000256" key="4">
    <source>
        <dbReference type="ARBA" id="ARBA00022989"/>
    </source>
</evidence>
<dbReference type="GO" id="GO:0015165">
    <property type="term" value="F:pyrimidine nucleotide-sugar transmembrane transporter activity"/>
    <property type="evidence" value="ECO:0007669"/>
    <property type="project" value="InterPro"/>
</dbReference>
<comment type="subcellular location">
    <subcellularLocation>
        <location evidence="1">Membrane</location>
        <topology evidence="1">Multi-pass membrane protein</topology>
    </subcellularLocation>
</comment>
<feature type="transmembrane region" description="Helical" evidence="6">
    <location>
        <begin position="196"/>
        <end position="218"/>
    </location>
</feature>
<dbReference type="GO" id="GO:0000139">
    <property type="term" value="C:Golgi membrane"/>
    <property type="evidence" value="ECO:0007669"/>
    <property type="project" value="InterPro"/>
</dbReference>
<evidence type="ECO:0000256" key="5">
    <source>
        <dbReference type="ARBA" id="ARBA00023136"/>
    </source>
</evidence>
<sequence length="338" mass="37303">MMAADKKSVHTHVTINKDNELSSLAEPSKPVNLCLWRVMICIGTLIYGSYTILVHLCEVDGKIPFSSSSMVLVIEISKLLISIVLFIPEVQEKGFNMPSFKFALPFAVPALLYCFNNNIAVHMQLQMDPATYQVLGNLKILSTAFLYRLIIKRPISPLQWVALGFLALAGISNSYGGLQAKQGITSAGVIHITVKGLLMITTYCFVSGLAGVYTEYILKKQYQTSIHLQNILLYIFGILLNGGMWLSQAAASGSPGAFNLFHGYSLYTWVIVITQAFSGLIMSAIMKHSSNIARLFMISSAMMVATALSMLVFDLKLNIFFCAAFVLVFVALILYHRK</sequence>
<protein>
    <submittedName>
        <fullName evidence="8">Probable UDP-sugar transporter protein SLC35A4</fullName>
    </submittedName>
</protein>
<evidence type="ECO:0000256" key="3">
    <source>
        <dbReference type="ARBA" id="ARBA00022692"/>
    </source>
</evidence>
<reference evidence="8" key="1">
    <citation type="submission" date="2025-08" db="UniProtKB">
        <authorList>
            <consortium name="RefSeq"/>
        </authorList>
    </citation>
    <scope>IDENTIFICATION</scope>
    <source>
        <tissue evidence="8">Gonads</tissue>
    </source>
</reference>
<dbReference type="InterPro" id="IPR007271">
    <property type="entry name" value="Nuc_sug_transpt"/>
</dbReference>
<organism evidence="7 8">
    <name type="scientific">Lingula anatina</name>
    <name type="common">Brachiopod</name>
    <name type="synonym">Lingula unguis</name>
    <dbReference type="NCBI Taxonomy" id="7574"/>
    <lineage>
        <taxon>Eukaryota</taxon>
        <taxon>Metazoa</taxon>
        <taxon>Spiralia</taxon>
        <taxon>Lophotrochozoa</taxon>
        <taxon>Brachiopoda</taxon>
        <taxon>Linguliformea</taxon>
        <taxon>Lingulata</taxon>
        <taxon>Lingulida</taxon>
        <taxon>Linguloidea</taxon>
        <taxon>Lingulidae</taxon>
        <taxon>Lingula</taxon>
    </lineage>
</organism>
<dbReference type="GeneID" id="106178140"/>
<dbReference type="InParanoid" id="A0A1S3K2N4"/>
<dbReference type="OrthoDB" id="419167at2759"/>
<keyword evidence="7" id="KW-1185">Reference proteome</keyword>
<feature type="transmembrane region" description="Helical" evidence="6">
    <location>
        <begin position="132"/>
        <end position="151"/>
    </location>
</feature>
<proteinExistence type="predicted"/>
<feature type="transmembrane region" description="Helical" evidence="6">
    <location>
        <begin position="230"/>
        <end position="246"/>
    </location>
</feature>
<feature type="transmembrane region" description="Helical" evidence="6">
    <location>
        <begin position="34"/>
        <end position="53"/>
    </location>
</feature>
<keyword evidence="2" id="KW-0762">Sugar transport</keyword>
<evidence type="ECO:0000256" key="6">
    <source>
        <dbReference type="SAM" id="Phobius"/>
    </source>
</evidence>
<dbReference type="PIRSF" id="PIRSF005799">
    <property type="entry name" value="UDP-gal_transpt"/>
    <property type="match status" value="1"/>
</dbReference>
<dbReference type="PANTHER" id="PTHR10231">
    <property type="entry name" value="NUCLEOTIDE-SUGAR TRANSMEMBRANE TRANSPORTER"/>
    <property type="match status" value="1"/>
</dbReference>
<keyword evidence="3 6" id="KW-0812">Transmembrane</keyword>
<feature type="transmembrane region" description="Helical" evidence="6">
    <location>
        <begin position="266"/>
        <end position="285"/>
    </location>
</feature>
<feature type="transmembrane region" description="Helical" evidence="6">
    <location>
        <begin position="317"/>
        <end position="335"/>
    </location>
</feature>
<dbReference type="NCBIfam" id="TIGR00803">
    <property type="entry name" value="nst"/>
    <property type="match status" value="1"/>
</dbReference>
<keyword evidence="5 6" id="KW-0472">Membrane</keyword>
<feature type="transmembrane region" description="Helical" evidence="6">
    <location>
        <begin position="99"/>
        <end position="120"/>
    </location>
</feature>
<keyword evidence="4 6" id="KW-1133">Transmembrane helix</keyword>
<evidence type="ECO:0000256" key="2">
    <source>
        <dbReference type="ARBA" id="ARBA00022597"/>
    </source>
</evidence>
<feature type="transmembrane region" description="Helical" evidence="6">
    <location>
        <begin position="158"/>
        <end position="176"/>
    </location>
</feature>
<accession>A0A1S3K2N4</accession>
<feature type="transmembrane region" description="Helical" evidence="6">
    <location>
        <begin position="292"/>
        <end position="311"/>
    </location>
</feature>
<keyword evidence="2" id="KW-0813">Transport</keyword>